<sequence length="200" mass="22832">MDLFHRLQSATGHPLPVAAYQREFDAVFESALDTMWKLERAQEFTEPDVESWRAMVDGDWDRSLALLEDRYAPLAAMYEKMPEFRRLRIVETPVTPYLQWEMHFLAIRARAGERIRVLPAEAVHDLEAEAPLPELVIFSRSLCYEVLYDRTGLHTGARRVTDPEVIGPCLSALAGLYEQAEDVAGYHAREIAPLPPPRSP</sequence>
<dbReference type="EMBL" id="BMNT01000041">
    <property type="protein sequence ID" value="GGL11134.1"/>
    <property type="molecule type" value="Genomic_DNA"/>
</dbReference>
<dbReference type="InterPro" id="IPR049244">
    <property type="entry name" value="DUF6879"/>
</dbReference>
<dbReference type="Pfam" id="PF21806">
    <property type="entry name" value="DUF6879"/>
    <property type="match status" value="1"/>
</dbReference>
<protein>
    <recommendedName>
        <fullName evidence="1">DUF6879 domain-containing protein</fullName>
    </recommendedName>
</protein>
<dbReference type="Proteomes" id="UP000645217">
    <property type="component" value="Unassembled WGS sequence"/>
</dbReference>
<feature type="domain" description="DUF6879" evidence="1">
    <location>
        <begin position="23"/>
        <end position="187"/>
    </location>
</feature>
<gene>
    <name evidence="2" type="ORF">GCM10007964_61640</name>
</gene>
<organism evidence="2 3">
    <name type="scientific">Sphaerisporangium melleum</name>
    <dbReference type="NCBI Taxonomy" id="321316"/>
    <lineage>
        <taxon>Bacteria</taxon>
        <taxon>Bacillati</taxon>
        <taxon>Actinomycetota</taxon>
        <taxon>Actinomycetes</taxon>
        <taxon>Streptosporangiales</taxon>
        <taxon>Streptosporangiaceae</taxon>
        <taxon>Sphaerisporangium</taxon>
    </lineage>
</organism>
<reference evidence="2" key="2">
    <citation type="submission" date="2020-09" db="EMBL/GenBank/DDBJ databases">
        <authorList>
            <person name="Sun Q."/>
            <person name="Ohkuma M."/>
        </authorList>
    </citation>
    <scope>NUCLEOTIDE SEQUENCE</scope>
    <source>
        <strain evidence="2">JCM 13064</strain>
    </source>
</reference>
<evidence type="ECO:0000313" key="3">
    <source>
        <dbReference type="Proteomes" id="UP000645217"/>
    </source>
</evidence>
<comment type="caution">
    <text evidence="2">The sequence shown here is derived from an EMBL/GenBank/DDBJ whole genome shotgun (WGS) entry which is preliminary data.</text>
</comment>
<dbReference type="AlphaFoldDB" id="A0A917RKT4"/>
<accession>A0A917RKT4</accession>
<proteinExistence type="predicted"/>
<evidence type="ECO:0000259" key="1">
    <source>
        <dbReference type="Pfam" id="PF21806"/>
    </source>
</evidence>
<name>A0A917RKT4_9ACTN</name>
<evidence type="ECO:0000313" key="2">
    <source>
        <dbReference type="EMBL" id="GGL11134.1"/>
    </source>
</evidence>
<keyword evidence="3" id="KW-1185">Reference proteome</keyword>
<dbReference type="RefSeq" id="WP_189166575.1">
    <property type="nucleotide sequence ID" value="NZ_BMNT01000041.1"/>
</dbReference>
<reference evidence="2" key="1">
    <citation type="journal article" date="2014" name="Int. J. Syst. Evol. Microbiol.">
        <title>Complete genome sequence of Corynebacterium casei LMG S-19264T (=DSM 44701T), isolated from a smear-ripened cheese.</title>
        <authorList>
            <consortium name="US DOE Joint Genome Institute (JGI-PGF)"/>
            <person name="Walter F."/>
            <person name="Albersmeier A."/>
            <person name="Kalinowski J."/>
            <person name="Ruckert C."/>
        </authorList>
    </citation>
    <scope>NUCLEOTIDE SEQUENCE</scope>
    <source>
        <strain evidence="2">JCM 13064</strain>
    </source>
</reference>